<dbReference type="InterPro" id="IPR027417">
    <property type="entry name" value="P-loop_NTPase"/>
</dbReference>
<feature type="region of interest" description="Disordered" evidence="1">
    <location>
        <begin position="1"/>
        <end position="38"/>
    </location>
</feature>
<dbReference type="AlphaFoldDB" id="A0A6J8CST6"/>
<evidence type="ECO:0000313" key="3">
    <source>
        <dbReference type="Proteomes" id="UP000507470"/>
    </source>
</evidence>
<dbReference type="CDD" id="cd00882">
    <property type="entry name" value="Ras_like_GTPase"/>
    <property type="match status" value="1"/>
</dbReference>
<accession>A0A6J8CST6</accession>
<sequence>MAQSEISRRKKKKDDHQFDSNADQEANKNHQFIIHVDDDPTKDPKYDLKQYLLEECKKLLGTTLSGKRPLNIAVLGPPGCGKSAFLNTVFASFSNDRWREHAKHGSFSALGKQVTTRLKSYRKEVYYRETDTVLLPTFIDMTGFENEDSELNRELLNIILKGKMKENELLSDVIEYGKKYREYALRMKYSTRPVYKRVDRIIVVCSCNPLSNLPHSLFETIAEIASNKDITVYGVMTHADAFSTEDKIKEREAKFRHLLGIPDTRFVRIMNYCSEVDLTHAYLKTVIPTLDVPVLRLMTQFNTTKGLFNYFRR</sequence>
<dbReference type="GO" id="GO:0016787">
    <property type="term" value="F:hydrolase activity"/>
    <property type="evidence" value="ECO:0007669"/>
    <property type="project" value="UniProtKB-KW"/>
</dbReference>
<evidence type="ECO:0000256" key="1">
    <source>
        <dbReference type="SAM" id="MobiDB-lite"/>
    </source>
</evidence>
<dbReference type="Gene3D" id="3.40.50.300">
    <property type="entry name" value="P-loop containing nucleotide triphosphate hydrolases"/>
    <property type="match status" value="1"/>
</dbReference>
<name>A0A6J8CST6_MYTCO</name>
<reference evidence="2 3" key="1">
    <citation type="submission" date="2020-06" db="EMBL/GenBank/DDBJ databases">
        <authorList>
            <person name="Li R."/>
            <person name="Bekaert M."/>
        </authorList>
    </citation>
    <scope>NUCLEOTIDE SEQUENCE [LARGE SCALE GENOMIC DNA]</scope>
    <source>
        <strain evidence="3">wild</strain>
    </source>
</reference>
<dbReference type="EC" id="3.4.24.-" evidence="2"/>
<organism evidence="2 3">
    <name type="scientific">Mytilus coruscus</name>
    <name type="common">Sea mussel</name>
    <dbReference type="NCBI Taxonomy" id="42192"/>
    <lineage>
        <taxon>Eukaryota</taxon>
        <taxon>Metazoa</taxon>
        <taxon>Spiralia</taxon>
        <taxon>Lophotrochozoa</taxon>
        <taxon>Mollusca</taxon>
        <taxon>Bivalvia</taxon>
        <taxon>Autobranchia</taxon>
        <taxon>Pteriomorphia</taxon>
        <taxon>Mytilida</taxon>
        <taxon>Mytiloidea</taxon>
        <taxon>Mytilidae</taxon>
        <taxon>Mytilinae</taxon>
        <taxon>Mytilus</taxon>
    </lineage>
</organism>
<dbReference type="EMBL" id="CACVKT020005775">
    <property type="protein sequence ID" value="CAC5397922.1"/>
    <property type="molecule type" value="Genomic_DNA"/>
</dbReference>
<protein>
    <submittedName>
        <fullName evidence="2">SPG7</fullName>
        <ecNumber evidence="2">3.4.24.-</ecNumber>
    </submittedName>
</protein>
<evidence type="ECO:0000313" key="2">
    <source>
        <dbReference type="EMBL" id="CAC5397922.1"/>
    </source>
</evidence>
<dbReference type="SUPFAM" id="SSF52540">
    <property type="entry name" value="P-loop containing nucleoside triphosphate hydrolases"/>
    <property type="match status" value="1"/>
</dbReference>
<proteinExistence type="predicted"/>
<gene>
    <name evidence="2" type="ORF">MCOR_32326</name>
</gene>
<dbReference type="OrthoDB" id="6149413at2759"/>
<keyword evidence="2" id="KW-0378">Hydrolase</keyword>
<dbReference type="Proteomes" id="UP000507470">
    <property type="component" value="Unassembled WGS sequence"/>
</dbReference>
<keyword evidence="3" id="KW-1185">Reference proteome</keyword>